<dbReference type="InterPro" id="IPR014330">
    <property type="entry name" value="RNA-bd_S4-rel_YaaA"/>
</dbReference>
<gene>
    <name evidence="1" type="ORF">IV53_GL000026</name>
</gene>
<dbReference type="Pfam" id="PF13275">
    <property type="entry name" value="S4_2"/>
    <property type="match status" value="1"/>
</dbReference>
<name>A0A0R2KSW7_9LACO</name>
<dbReference type="RefSeq" id="WP_027106483.1">
    <property type="nucleotide sequence ID" value="NZ_AUHP01000012.1"/>
</dbReference>
<dbReference type="NCBIfam" id="TIGR02988">
    <property type="entry name" value="YaaA_near_RecF"/>
    <property type="match status" value="1"/>
</dbReference>
<protein>
    <recommendedName>
        <fullName evidence="3">S4 domain-containing protein YaaA</fullName>
    </recommendedName>
</protein>
<organism evidence="1 2">
    <name type="scientific">Ligilactobacillus ceti DSM 22408</name>
    <dbReference type="NCBI Taxonomy" id="1122146"/>
    <lineage>
        <taxon>Bacteria</taxon>
        <taxon>Bacillati</taxon>
        <taxon>Bacillota</taxon>
        <taxon>Bacilli</taxon>
        <taxon>Lactobacillales</taxon>
        <taxon>Lactobacillaceae</taxon>
        <taxon>Ligilactobacillus</taxon>
    </lineage>
</organism>
<dbReference type="OrthoDB" id="9811532at2"/>
<dbReference type="PATRIC" id="fig|1122146.4.peg.28"/>
<proteinExistence type="predicted"/>
<dbReference type="eggNOG" id="COG2501">
    <property type="taxonomic scope" value="Bacteria"/>
</dbReference>
<dbReference type="GO" id="GO:0003723">
    <property type="term" value="F:RNA binding"/>
    <property type="evidence" value="ECO:0007669"/>
    <property type="project" value="InterPro"/>
</dbReference>
<dbReference type="InterPro" id="IPR036986">
    <property type="entry name" value="S4_RNA-bd_sf"/>
</dbReference>
<comment type="caution">
    <text evidence="1">The sequence shown here is derived from an EMBL/GenBank/DDBJ whole genome shotgun (WGS) entry which is preliminary data.</text>
</comment>
<accession>A0A0R2KSW7</accession>
<dbReference type="Gene3D" id="3.10.290.10">
    <property type="entry name" value="RNA-binding S4 domain"/>
    <property type="match status" value="1"/>
</dbReference>
<reference evidence="1 2" key="1">
    <citation type="journal article" date="2015" name="Genome Announc.">
        <title>Expanding the biotechnology potential of lactobacilli through comparative genomics of 213 strains and associated genera.</title>
        <authorList>
            <person name="Sun Z."/>
            <person name="Harris H.M."/>
            <person name="McCann A."/>
            <person name="Guo C."/>
            <person name="Argimon S."/>
            <person name="Zhang W."/>
            <person name="Yang X."/>
            <person name="Jeffery I.B."/>
            <person name="Cooney J.C."/>
            <person name="Kagawa T.F."/>
            <person name="Liu W."/>
            <person name="Song Y."/>
            <person name="Salvetti E."/>
            <person name="Wrobel A."/>
            <person name="Rasinkangas P."/>
            <person name="Parkhill J."/>
            <person name="Rea M.C."/>
            <person name="O'Sullivan O."/>
            <person name="Ritari J."/>
            <person name="Douillard F.P."/>
            <person name="Paul Ross R."/>
            <person name="Yang R."/>
            <person name="Briner A.E."/>
            <person name="Felis G.E."/>
            <person name="de Vos W.M."/>
            <person name="Barrangou R."/>
            <person name="Klaenhammer T.R."/>
            <person name="Caufield P.W."/>
            <person name="Cui Y."/>
            <person name="Zhang H."/>
            <person name="O'Toole P.W."/>
        </authorList>
    </citation>
    <scope>NUCLEOTIDE SEQUENCE [LARGE SCALE GENOMIC DNA]</scope>
    <source>
        <strain evidence="1 2">DSM 22408</strain>
    </source>
</reference>
<keyword evidence="2" id="KW-1185">Reference proteome</keyword>
<dbReference type="SUPFAM" id="SSF55174">
    <property type="entry name" value="Alpha-L RNA-binding motif"/>
    <property type="match status" value="1"/>
</dbReference>
<dbReference type="EMBL" id="JQBZ01000016">
    <property type="protein sequence ID" value="KRN89309.1"/>
    <property type="molecule type" value="Genomic_DNA"/>
</dbReference>
<dbReference type="Proteomes" id="UP000051500">
    <property type="component" value="Unassembled WGS sequence"/>
</dbReference>
<evidence type="ECO:0000313" key="2">
    <source>
        <dbReference type="Proteomes" id="UP000051500"/>
    </source>
</evidence>
<evidence type="ECO:0008006" key="3">
    <source>
        <dbReference type="Google" id="ProtNLM"/>
    </source>
</evidence>
<evidence type="ECO:0000313" key="1">
    <source>
        <dbReference type="EMBL" id="KRN89309.1"/>
    </source>
</evidence>
<dbReference type="STRING" id="1122146.IV53_GL000026"/>
<sequence length="75" mass="8604">MEQEIYLTTPYVTLGQLLKIADVISSGGQAKWFLSEYGEDIFVNGENDFRRGRKLYPNDQVEIKNVGRFVMKAQS</sequence>
<dbReference type="AlphaFoldDB" id="A0A0R2KSW7"/>